<dbReference type="Proteomes" id="UP000299102">
    <property type="component" value="Unassembled WGS sequence"/>
</dbReference>
<organism evidence="1 2">
    <name type="scientific">Eumeta variegata</name>
    <name type="common">Bagworm moth</name>
    <name type="synonym">Eumeta japonica</name>
    <dbReference type="NCBI Taxonomy" id="151549"/>
    <lineage>
        <taxon>Eukaryota</taxon>
        <taxon>Metazoa</taxon>
        <taxon>Ecdysozoa</taxon>
        <taxon>Arthropoda</taxon>
        <taxon>Hexapoda</taxon>
        <taxon>Insecta</taxon>
        <taxon>Pterygota</taxon>
        <taxon>Neoptera</taxon>
        <taxon>Endopterygota</taxon>
        <taxon>Lepidoptera</taxon>
        <taxon>Glossata</taxon>
        <taxon>Ditrysia</taxon>
        <taxon>Tineoidea</taxon>
        <taxon>Psychidae</taxon>
        <taxon>Oiketicinae</taxon>
        <taxon>Eumeta</taxon>
    </lineage>
</organism>
<reference evidence="1 2" key="1">
    <citation type="journal article" date="2019" name="Commun. Biol.">
        <title>The bagworm genome reveals a unique fibroin gene that provides high tensile strength.</title>
        <authorList>
            <person name="Kono N."/>
            <person name="Nakamura H."/>
            <person name="Ohtoshi R."/>
            <person name="Tomita M."/>
            <person name="Numata K."/>
            <person name="Arakawa K."/>
        </authorList>
    </citation>
    <scope>NUCLEOTIDE SEQUENCE [LARGE SCALE GENOMIC DNA]</scope>
</reference>
<dbReference type="AlphaFoldDB" id="A0A4C1YMA5"/>
<name>A0A4C1YMA5_EUMVA</name>
<accession>A0A4C1YMA5</accession>
<proteinExistence type="predicted"/>
<protein>
    <submittedName>
        <fullName evidence="1">Uncharacterized protein</fullName>
    </submittedName>
</protein>
<comment type="caution">
    <text evidence="1">The sequence shown here is derived from an EMBL/GenBank/DDBJ whole genome shotgun (WGS) entry which is preliminary data.</text>
</comment>
<sequence>MGYAVCRQKSRDYMKTYSTEESRLCHDAKQIPRNIFGRDRRRAPAQLPIGGGASRYNSISCETFQFSGGAVRDSSLRTSDLFCYEDDD</sequence>
<dbReference type="EMBL" id="BGZK01001324">
    <property type="protein sequence ID" value="GBP77278.1"/>
    <property type="molecule type" value="Genomic_DNA"/>
</dbReference>
<evidence type="ECO:0000313" key="2">
    <source>
        <dbReference type="Proteomes" id="UP000299102"/>
    </source>
</evidence>
<keyword evidence="2" id="KW-1185">Reference proteome</keyword>
<gene>
    <name evidence="1" type="ORF">EVAR_50729_1</name>
</gene>
<evidence type="ECO:0000313" key="1">
    <source>
        <dbReference type="EMBL" id="GBP77278.1"/>
    </source>
</evidence>